<accession>H6QSW8</accession>
<reference evidence="3" key="1">
    <citation type="journal article" date="2011" name="Proc. Natl. Acad. Sci. U.S.A.">
        <title>Obligate biotrophy features unraveled by the genomic analysis of rust fungi.</title>
        <authorList>
            <person name="Duplessis S."/>
            <person name="Cuomo C.A."/>
            <person name="Lin Y.-C."/>
            <person name="Aerts A."/>
            <person name="Tisserant E."/>
            <person name="Veneault-Fourrey C."/>
            <person name="Joly D.L."/>
            <person name="Hacquard S."/>
            <person name="Amselem J."/>
            <person name="Cantarel B.L."/>
            <person name="Chiu R."/>
            <person name="Coutinho P.M."/>
            <person name="Feau N."/>
            <person name="Field M."/>
            <person name="Frey P."/>
            <person name="Gelhaye E."/>
            <person name="Goldberg J."/>
            <person name="Grabherr M.G."/>
            <person name="Kodira C.D."/>
            <person name="Kohler A."/>
            <person name="Kuees U."/>
            <person name="Lindquist E.A."/>
            <person name="Lucas S.M."/>
            <person name="Mago R."/>
            <person name="Mauceli E."/>
            <person name="Morin E."/>
            <person name="Murat C."/>
            <person name="Pangilinan J.L."/>
            <person name="Park R."/>
            <person name="Pearson M."/>
            <person name="Quesneville H."/>
            <person name="Rouhier N."/>
            <person name="Sakthikumar S."/>
            <person name="Salamov A.A."/>
            <person name="Schmutz J."/>
            <person name="Selles B."/>
            <person name="Shapiro H."/>
            <person name="Tanguay P."/>
            <person name="Tuskan G.A."/>
            <person name="Henrissat B."/>
            <person name="Van de Peer Y."/>
            <person name="Rouze P."/>
            <person name="Ellis J.G."/>
            <person name="Dodds P.N."/>
            <person name="Schein J.E."/>
            <person name="Zhong S."/>
            <person name="Hamelin R.C."/>
            <person name="Grigoriev I.V."/>
            <person name="Szabo L.J."/>
            <person name="Martin F."/>
        </authorList>
    </citation>
    <scope>NUCLEOTIDE SEQUENCE [LARGE SCALE GENOMIC DNA]</scope>
    <source>
        <strain evidence="3">CRL 75-36-700-3 / race SCCL</strain>
    </source>
</reference>
<evidence type="ECO:0000313" key="2">
    <source>
        <dbReference type="EMBL" id="EHS63922.1"/>
    </source>
</evidence>
<evidence type="ECO:0000256" key="1">
    <source>
        <dbReference type="SAM" id="MobiDB-lite"/>
    </source>
</evidence>
<feature type="region of interest" description="Disordered" evidence="1">
    <location>
        <begin position="1"/>
        <end position="50"/>
    </location>
</feature>
<feature type="compositionally biased region" description="Polar residues" evidence="1">
    <location>
        <begin position="31"/>
        <end position="50"/>
    </location>
</feature>
<sequence length="77" mass="8647">MPTQQQSQCSPSKTPSIDDSSESNPDKVTIIETSGPSAAQKTKMSTQDKQSSWVWQNFQTQAIDGKKWNTTKDLWKL</sequence>
<name>H6QSW8_PUCGT</name>
<keyword evidence="3" id="KW-1185">Reference proteome</keyword>
<dbReference type="AlphaFoldDB" id="H6QSW8"/>
<dbReference type="Proteomes" id="UP000008783">
    <property type="component" value="Unassembled WGS sequence"/>
</dbReference>
<dbReference type="GeneID" id="13540665"/>
<proteinExistence type="predicted"/>
<feature type="compositionally biased region" description="Polar residues" evidence="1">
    <location>
        <begin position="1"/>
        <end position="18"/>
    </location>
</feature>
<gene>
    <name evidence="2" type="ORF">PGTG_21941</name>
</gene>
<dbReference type="InParanoid" id="H6QSW8"/>
<evidence type="ECO:0000313" key="3">
    <source>
        <dbReference type="Proteomes" id="UP000008783"/>
    </source>
</evidence>
<organism evidence="2 3">
    <name type="scientific">Puccinia graminis f. sp. tritici (strain CRL 75-36-700-3 / race SCCL)</name>
    <name type="common">Black stem rust fungus</name>
    <dbReference type="NCBI Taxonomy" id="418459"/>
    <lineage>
        <taxon>Eukaryota</taxon>
        <taxon>Fungi</taxon>
        <taxon>Dikarya</taxon>
        <taxon>Basidiomycota</taxon>
        <taxon>Pucciniomycotina</taxon>
        <taxon>Pucciniomycetes</taxon>
        <taxon>Pucciniales</taxon>
        <taxon>Pucciniaceae</taxon>
        <taxon>Puccinia</taxon>
    </lineage>
</organism>
<dbReference type="EMBL" id="DS178301">
    <property type="protein sequence ID" value="EHS63922.1"/>
    <property type="molecule type" value="Genomic_DNA"/>
</dbReference>
<dbReference type="HOGENOM" id="CLU_2639275_0_0_1"/>
<dbReference type="OrthoDB" id="1607513at2759"/>
<dbReference type="VEuPathDB" id="FungiDB:PGTG_21941"/>
<dbReference type="RefSeq" id="XP_003889390.1">
    <property type="nucleotide sequence ID" value="XM_003889341.1"/>
</dbReference>
<dbReference type="KEGG" id="pgr:PGTG_21941"/>
<protein>
    <submittedName>
        <fullName evidence="2">Uncharacterized protein</fullName>
    </submittedName>
</protein>